<name>A0A6G8AT45_9ENTE</name>
<keyword evidence="4" id="KW-0645">Protease</keyword>
<dbReference type="GO" id="GO:0080120">
    <property type="term" value="P:CAAX-box protein maturation"/>
    <property type="evidence" value="ECO:0007669"/>
    <property type="project" value="UniProtKB-ARBA"/>
</dbReference>
<proteinExistence type="inferred from homology"/>
<keyword evidence="5" id="KW-1185">Reference proteome</keyword>
<feature type="domain" description="CAAX prenyl protease 2/Lysostaphin resistance protein A-like" evidence="3">
    <location>
        <begin position="118"/>
        <end position="205"/>
    </location>
</feature>
<dbReference type="PANTHER" id="PTHR36435:SF1">
    <property type="entry name" value="CAAX AMINO TERMINAL PROTEASE FAMILY PROTEIN"/>
    <property type="match status" value="1"/>
</dbReference>
<feature type="transmembrane region" description="Helical" evidence="2">
    <location>
        <begin position="39"/>
        <end position="59"/>
    </location>
</feature>
<evidence type="ECO:0000256" key="2">
    <source>
        <dbReference type="SAM" id="Phobius"/>
    </source>
</evidence>
<dbReference type="RefSeq" id="WP_166034260.1">
    <property type="nucleotide sequence ID" value="NZ_CP049887.1"/>
</dbReference>
<feature type="transmembrane region" description="Helical" evidence="2">
    <location>
        <begin position="169"/>
        <end position="187"/>
    </location>
</feature>
<accession>A0A6G8AT45</accession>
<comment type="similarity">
    <text evidence="1">Belongs to the UPF0177 family.</text>
</comment>
<evidence type="ECO:0000313" key="5">
    <source>
        <dbReference type="Proteomes" id="UP000501747"/>
    </source>
</evidence>
<dbReference type="InterPro" id="IPR052710">
    <property type="entry name" value="CAAX_protease"/>
</dbReference>
<dbReference type="PANTHER" id="PTHR36435">
    <property type="entry name" value="SLR1288 PROTEIN"/>
    <property type="match status" value="1"/>
</dbReference>
<keyword evidence="2" id="KW-0472">Membrane</keyword>
<dbReference type="Pfam" id="PF02517">
    <property type="entry name" value="Rce1-like"/>
    <property type="match status" value="1"/>
</dbReference>
<feature type="transmembrane region" description="Helical" evidence="2">
    <location>
        <begin position="194"/>
        <end position="211"/>
    </location>
</feature>
<feature type="transmembrane region" description="Helical" evidence="2">
    <location>
        <begin position="80"/>
        <end position="97"/>
    </location>
</feature>
<dbReference type="InterPro" id="IPR003675">
    <property type="entry name" value="Rce1/LyrA-like_dom"/>
</dbReference>
<reference evidence="4 5" key="1">
    <citation type="submission" date="2020-03" db="EMBL/GenBank/DDBJ databases">
        <title>Vagococcus sp. nov., isolated from beetles.</title>
        <authorList>
            <person name="Hyun D.-W."/>
            <person name="Bae J.-W."/>
        </authorList>
    </citation>
    <scope>NUCLEOTIDE SEQUENCE [LARGE SCALE GENOMIC DNA]</scope>
    <source>
        <strain evidence="4 5">HDW17B</strain>
    </source>
</reference>
<gene>
    <name evidence="4" type="ORF">G7082_06080</name>
</gene>
<feature type="transmembrane region" description="Helical" evidence="2">
    <location>
        <begin position="112"/>
        <end position="133"/>
    </location>
</feature>
<keyword evidence="2" id="KW-0812">Transmembrane</keyword>
<organism evidence="4 5">
    <name type="scientific">Vagococcus hydrophili</name>
    <dbReference type="NCBI Taxonomy" id="2714947"/>
    <lineage>
        <taxon>Bacteria</taxon>
        <taxon>Bacillati</taxon>
        <taxon>Bacillota</taxon>
        <taxon>Bacilli</taxon>
        <taxon>Lactobacillales</taxon>
        <taxon>Enterococcaceae</taxon>
        <taxon>Vagococcus</taxon>
    </lineage>
</organism>
<dbReference type="GO" id="GO:0004175">
    <property type="term" value="F:endopeptidase activity"/>
    <property type="evidence" value="ECO:0007669"/>
    <property type="project" value="UniProtKB-ARBA"/>
</dbReference>
<keyword evidence="4" id="KW-0482">Metalloprotease</keyword>
<dbReference type="GO" id="GO:0006508">
    <property type="term" value="P:proteolysis"/>
    <property type="evidence" value="ECO:0007669"/>
    <property type="project" value="UniProtKB-KW"/>
</dbReference>
<evidence type="ECO:0000313" key="4">
    <source>
        <dbReference type="EMBL" id="QIL48112.1"/>
    </source>
</evidence>
<evidence type="ECO:0000259" key="3">
    <source>
        <dbReference type="Pfam" id="PF02517"/>
    </source>
</evidence>
<dbReference type="KEGG" id="vhy:G7082_06080"/>
<evidence type="ECO:0000256" key="1">
    <source>
        <dbReference type="ARBA" id="ARBA00009067"/>
    </source>
</evidence>
<dbReference type="EMBL" id="CP049887">
    <property type="protein sequence ID" value="QIL48112.1"/>
    <property type="molecule type" value="Genomic_DNA"/>
</dbReference>
<keyword evidence="4" id="KW-0378">Hydrolase</keyword>
<dbReference type="AlphaFoldDB" id="A0A6G8AT45"/>
<feature type="transmembrane region" description="Helical" evidence="2">
    <location>
        <begin position="12"/>
        <end position="33"/>
    </location>
</feature>
<keyword evidence="2" id="KW-1133">Transmembrane helix</keyword>
<feature type="transmembrane region" description="Helical" evidence="2">
    <location>
        <begin position="145"/>
        <end position="163"/>
    </location>
</feature>
<dbReference type="GO" id="GO:0008237">
    <property type="term" value="F:metallopeptidase activity"/>
    <property type="evidence" value="ECO:0007669"/>
    <property type="project" value="UniProtKB-KW"/>
</dbReference>
<protein>
    <submittedName>
        <fullName evidence="4">CPBP family intramembrane metalloprotease</fullName>
    </submittedName>
</protein>
<sequence length="212" mass="23724">MKNKFYHLIGNLLTFFGLMSVDLIGINLINLGAGPYDYIIIPLSIISSIWIVVLVSEYLGIFTMKDVSINWQDIKRTLKWFLLSILATSLGAIILYFEGGNTTNNQVSLTESFSSVSVFTIFLLTAIAAPVMEELIIRGFLIKKCFNFSKVGVLVSSIIFGMLHHPTSLGEFTTYFGMGLVLGIYYKKTERIELVILLHGIHNFIGAFAFVF</sequence>
<dbReference type="Proteomes" id="UP000501747">
    <property type="component" value="Chromosome"/>
</dbReference>